<protein>
    <submittedName>
        <fullName evidence="1">Uncharacterized protein</fullName>
    </submittedName>
</protein>
<dbReference type="AlphaFoldDB" id="A0AA88YTP0"/>
<organism evidence="1 2">
    <name type="scientific">Pinctada imbricata</name>
    <name type="common">Atlantic pearl-oyster</name>
    <name type="synonym">Pinctada martensii</name>
    <dbReference type="NCBI Taxonomy" id="66713"/>
    <lineage>
        <taxon>Eukaryota</taxon>
        <taxon>Metazoa</taxon>
        <taxon>Spiralia</taxon>
        <taxon>Lophotrochozoa</taxon>
        <taxon>Mollusca</taxon>
        <taxon>Bivalvia</taxon>
        <taxon>Autobranchia</taxon>
        <taxon>Pteriomorphia</taxon>
        <taxon>Pterioida</taxon>
        <taxon>Pterioidea</taxon>
        <taxon>Pteriidae</taxon>
        <taxon>Pinctada</taxon>
    </lineage>
</organism>
<keyword evidence="2" id="KW-1185">Reference proteome</keyword>
<comment type="caution">
    <text evidence="1">The sequence shown here is derived from an EMBL/GenBank/DDBJ whole genome shotgun (WGS) entry which is preliminary data.</text>
</comment>
<proteinExistence type="predicted"/>
<accession>A0AA88YTP0</accession>
<sequence length="134" mass="15080">MGSNSVFRKDRICKQFIAFSTDSVRDRRDVQKARITGPPGAAFIRYEIPPSRTDCTDAAYYRCIIDGTTLRFERVVFIQPEVEESYIEPLIIAPSNVRGVNTQRPDTGSSVYTAGTSVWLYCTARTGNFKVLDV</sequence>
<name>A0AA88YTP0_PINIB</name>
<evidence type="ECO:0000313" key="1">
    <source>
        <dbReference type="EMBL" id="KAK3107136.1"/>
    </source>
</evidence>
<dbReference type="EMBL" id="VSWD01000002">
    <property type="protein sequence ID" value="KAK3107136.1"/>
    <property type="molecule type" value="Genomic_DNA"/>
</dbReference>
<gene>
    <name evidence="1" type="ORF">FSP39_007952</name>
</gene>
<dbReference type="Proteomes" id="UP001186944">
    <property type="component" value="Unassembled WGS sequence"/>
</dbReference>
<reference evidence="1" key="1">
    <citation type="submission" date="2019-08" db="EMBL/GenBank/DDBJ databases">
        <title>The improved chromosome-level genome for the pearl oyster Pinctada fucata martensii using PacBio sequencing and Hi-C.</title>
        <authorList>
            <person name="Zheng Z."/>
        </authorList>
    </citation>
    <scope>NUCLEOTIDE SEQUENCE</scope>
    <source>
        <strain evidence="1">ZZ-2019</strain>
        <tissue evidence="1">Adductor muscle</tissue>
    </source>
</reference>
<evidence type="ECO:0000313" key="2">
    <source>
        <dbReference type="Proteomes" id="UP001186944"/>
    </source>
</evidence>